<gene>
    <name evidence="2" type="ORF">EV420DRAFT_1652459</name>
</gene>
<feature type="region of interest" description="Disordered" evidence="1">
    <location>
        <begin position="1"/>
        <end position="27"/>
    </location>
</feature>
<dbReference type="EMBL" id="JAUEPS010000124">
    <property type="protein sequence ID" value="KAK0436638.1"/>
    <property type="molecule type" value="Genomic_DNA"/>
</dbReference>
<evidence type="ECO:0000313" key="2">
    <source>
        <dbReference type="EMBL" id="KAK0436638.1"/>
    </source>
</evidence>
<accession>A0AA39MJY8</accession>
<dbReference type="GeneID" id="85362196"/>
<name>A0AA39MJY8_ARMTA</name>
<evidence type="ECO:0000256" key="1">
    <source>
        <dbReference type="SAM" id="MobiDB-lite"/>
    </source>
</evidence>
<sequence>MSHPLPPFENPSLDHLPHPHTPPGELKPPSTVFVGLELAVSGLDWSSKSSAQTDFVAMYPHIVQHACLTSPQTYMPLPSDLKVVSGNARQAVDYVFISLSPSLSATPHLDILYGIRCAIIAHGRLKANWKVTSGYDRTQRGFFNMDSANDAENMKDQLAAALNSRGLLFQFHTITPLMNSIRVAFDFLDPASIENLESNPIVINHHVFLIFQPCFIVLEFGYDIAITGCGGIQGFQGGMDAVIHDTIGPHLIIWSRMELNGDTYIVIMDSFDTTIRLLNTDLPLPWGMPPYVTILKPMYLFFFNLHGCPASPTYLHSENSATASANLQNLQQQIDLLCENSVQTVQSIQNVFNIQNQSLMNINISVNALQNVFAMSVASQTGLHHLTIADNELTHLHTEQSSKELFLLMTPNDDVKA</sequence>
<dbReference type="AlphaFoldDB" id="A0AA39MJY8"/>
<protein>
    <submittedName>
        <fullName evidence="2">Uncharacterized protein</fullName>
    </submittedName>
</protein>
<keyword evidence="3" id="KW-1185">Reference proteome</keyword>
<evidence type="ECO:0000313" key="3">
    <source>
        <dbReference type="Proteomes" id="UP001175211"/>
    </source>
</evidence>
<proteinExistence type="predicted"/>
<dbReference type="Proteomes" id="UP001175211">
    <property type="component" value="Unassembled WGS sequence"/>
</dbReference>
<reference evidence="2" key="1">
    <citation type="submission" date="2023-06" db="EMBL/GenBank/DDBJ databases">
        <authorList>
            <consortium name="Lawrence Berkeley National Laboratory"/>
            <person name="Ahrendt S."/>
            <person name="Sahu N."/>
            <person name="Indic B."/>
            <person name="Wong-Bajracharya J."/>
            <person name="Merenyi Z."/>
            <person name="Ke H.-M."/>
            <person name="Monk M."/>
            <person name="Kocsube S."/>
            <person name="Drula E."/>
            <person name="Lipzen A."/>
            <person name="Balint B."/>
            <person name="Henrissat B."/>
            <person name="Andreopoulos B."/>
            <person name="Martin F.M."/>
            <person name="Harder C.B."/>
            <person name="Rigling D."/>
            <person name="Ford K.L."/>
            <person name="Foster G.D."/>
            <person name="Pangilinan J."/>
            <person name="Papanicolaou A."/>
            <person name="Barry K."/>
            <person name="LaButti K."/>
            <person name="Viragh M."/>
            <person name="Koriabine M."/>
            <person name="Yan M."/>
            <person name="Riley R."/>
            <person name="Champramary S."/>
            <person name="Plett K.L."/>
            <person name="Tsai I.J."/>
            <person name="Slot J."/>
            <person name="Sipos G."/>
            <person name="Plett J."/>
            <person name="Nagy L.G."/>
            <person name="Grigoriev I.V."/>
        </authorList>
    </citation>
    <scope>NUCLEOTIDE SEQUENCE</scope>
    <source>
        <strain evidence="2">CCBAS 213</strain>
    </source>
</reference>
<dbReference type="RefSeq" id="XP_060322316.1">
    <property type="nucleotide sequence ID" value="XM_060478648.1"/>
</dbReference>
<organism evidence="2 3">
    <name type="scientific">Armillaria tabescens</name>
    <name type="common">Ringless honey mushroom</name>
    <name type="synonym">Agaricus tabescens</name>
    <dbReference type="NCBI Taxonomy" id="1929756"/>
    <lineage>
        <taxon>Eukaryota</taxon>
        <taxon>Fungi</taxon>
        <taxon>Dikarya</taxon>
        <taxon>Basidiomycota</taxon>
        <taxon>Agaricomycotina</taxon>
        <taxon>Agaricomycetes</taxon>
        <taxon>Agaricomycetidae</taxon>
        <taxon>Agaricales</taxon>
        <taxon>Marasmiineae</taxon>
        <taxon>Physalacriaceae</taxon>
        <taxon>Desarmillaria</taxon>
    </lineage>
</organism>
<comment type="caution">
    <text evidence="2">The sequence shown here is derived from an EMBL/GenBank/DDBJ whole genome shotgun (WGS) entry which is preliminary data.</text>
</comment>